<dbReference type="EMBL" id="NBCO01000093">
    <property type="protein sequence ID" value="ORC82344.1"/>
    <property type="molecule type" value="Genomic_DNA"/>
</dbReference>
<name>A0A1X0NED4_9TRYP</name>
<dbReference type="Proteomes" id="UP000192257">
    <property type="component" value="Unassembled WGS sequence"/>
</dbReference>
<dbReference type="VEuPathDB" id="TriTrypDB:TM35_000931020"/>
<dbReference type="GeneID" id="39991289"/>
<accession>A0A1X0NED4</accession>
<dbReference type="AlphaFoldDB" id="A0A1X0NED4"/>
<proteinExistence type="predicted"/>
<dbReference type="RefSeq" id="XP_028877188.1">
    <property type="nucleotide sequence ID" value="XM_029031509.1"/>
</dbReference>
<protein>
    <submittedName>
        <fullName evidence="1">Uncharacterized protein</fullName>
    </submittedName>
</protein>
<reference evidence="1 2" key="1">
    <citation type="submission" date="2017-03" db="EMBL/GenBank/DDBJ databases">
        <title>An alternative strategy for trypanosome survival in the mammalian bloodstream revealed through genome and transcriptome analysis of the ubiquitous bovine parasite Trypanosoma (Megatrypanum) theileri.</title>
        <authorList>
            <person name="Kelly S."/>
            <person name="Ivens A."/>
            <person name="Mott A."/>
            <person name="O'Neill E."/>
            <person name="Emms D."/>
            <person name="Macleod O."/>
            <person name="Voorheis P."/>
            <person name="Matthews J."/>
            <person name="Matthews K."/>
            <person name="Carrington M."/>
        </authorList>
    </citation>
    <scope>NUCLEOTIDE SEQUENCE [LARGE SCALE GENOMIC DNA]</scope>
    <source>
        <strain evidence="1">Edinburgh</strain>
    </source>
</reference>
<gene>
    <name evidence="1" type="ORF">TM35_000931020</name>
</gene>
<evidence type="ECO:0000313" key="2">
    <source>
        <dbReference type="Proteomes" id="UP000192257"/>
    </source>
</evidence>
<comment type="caution">
    <text evidence="1">The sequence shown here is derived from an EMBL/GenBank/DDBJ whole genome shotgun (WGS) entry which is preliminary data.</text>
</comment>
<evidence type="ECO:0000313" key="1">
    <source>
        <dbReference type="EMBL" id="ORC82344.1"/>
    </source>
</evidence>
<sequence length="118" mass="13351">MNIGSCCLGSFGLMQEKTGTSATPFYIWPKRKKKKAHDWEEVSMAFASRHPVEFSPVAGVFFSVLKEFFFKASLWEVVRANCLDRRGLSEFLNIARFTMGLKTGLGVYQNRFPISDVG</sequence>
<keyword evidence="2" id="KW-1185">Reference proteome</keyword>
<organism evidence="1 2">
    <name type="scientific">Trypanosoma theileri</name>
    <dbReference type="NCBI Taxonomy" id="67003"/>
    <lineage>
        <taxon>Eukaryota</taxon>
        <taxon>Discoba</taxon>
        <taxon>Euglenozoa</taxon>
        <taxon>Kinetoplastea</taxon>
        <taxon>Metakinetoplastina</taxon>
        <taxon>Trypanosomatida</taxon>
        <taxon>Trypanosomatidae</taxon>
        <taxon>Trypanosoma</taxon>
    </lineage>
</organism>